<accession>A0ABY3V740</accession>
<proteinExistence type="predicted"/>
<sequence length="236" mass="24058">MGSTNTGGANQGDYNTGWLNLGDYNTGLANVGKVNTGALISGNYDNGILWRSDYRAQGGFSYAIGLVPITTSLNLSVPIDIPISATVGNTVIEGFTIPEIPIGAYGVVSGNIGPETFPTITIVGPTIDIGVGGTQSVFTPSFVVDTGLVQAIVLDLPSGPGVGNSTSVESSGFFNSGDGSASGFGNGGGSNSGFLNFATDSLGNSGFKNYGKRWSPASQTWATAFPVCSTRARWTC</sequence>
<dbReference type="PANTHER" id="PTHR46766">
    <property type="entry name" value="GLUTAMINE-RICH PROTEIN 2"/>
    <property type="match status" value="1"/>
</dbReference>
<protein>
    <submittedName>
        <fullName evidence="1">Pentapeptide repeat-containing protein</fullName>
    </submittedName>
</protein>
<dbReference type="PANTHER" id="PTHR46766:SF1">
    <property type="entry name" value="GLUTAMINE-RICH PROTEIN 2"/>
    <property type="match status" value="1"/>
</dbReference>
<dbReference type="EMBL" id="CP092429">
    <property type="protein sequence ID" value="ULP52115.1"/>
    <property type="molecule type" value="Genomic_DNA"/>
</dbReference>
<evidence type="ECO:0000313" key="1">
    <source>
        <dbReference type="EMBL" id="ULP52115.1"/>
    </source>
</evidence>
<dbReference type="Proteomes" id="UP001055253">
    <property type="component" value="Chromosome"/>
</dbReference>
<evidence type="ECO:0000313" key="2">
    <source>
        <dbReference type="Proteomes" id="UP001055253"/>
    </source>
</evidence>
<gene>
    <name evidence="1" type="ORF">MJO63_01160</name>
</gene>
<dbReference type="Pfam" id="PF01469">
    <property type="entry name" value="Pentapeptide_2"/>
    <property type="match status" value="1"/>
</dbReference>
<keyword evidence="2" id="KW-1185">Reference proteome</keyword>
<organism evidence="1 2">
    <name type="scientific">Mycobacterium ulcerans</name>
    <dbReference type="NCBI Taxonomy" id="1809"/>
    <lineage>
        <taxon>Bacteria</taxon>
        <taxon>Bacillati</taxon>
        <taxon>Actinomycetota</taxon>
        <taxon>Actinomycetes</taxon>
        <taxon>Mycobacteriales</taxon>
        <taxon>Mycobacteriaceae</taxon>
        <taxon>Mycobacterium</taxon>
        <taxon>Mycobacterium ulcerans group</taxon>
    </lineage>
</organism>
<reference evidence="1" key="1">
    <citation type="submission" date="2022-08" db="EMBL/GenBank/DDBJ databases">
        <title>Whole genome sequencing of non-tuberculosis mycobacteria type-strains.</title>
        <authorList>
            <person name="Igarashi Y."/>
            <person name="Osugi A."/>
            <person name="Mitarai S."/>
        </authorList>
    </citation>
    <scope>NUCLEOTIDE SEQUENCE</scope>
    <source>
        <strain evidence="1">ATCC 19423</strain>
    </source>
</reference>
<dbReference type="RefSeq" id="WP_240168695.1">
    <property type="nucleotide sequence ID" value="NZ_CP092429.2"/>
</dbReference>
<name>A0ABY3V740_MYCUL</name>
<dbReference type="InterPro" id="IPR002989">
    <property type="entry name" value="Mycobac_pentapep"/>
</dbReference>